<evidence type="ECO:0000313" key="2">
    <source>
        <dbReference type="EMBL" id="QLQ78690.1"/>
    </source>
</evidence>
<organism evidence="2 3">
    <name type="scientific">Torulaspora globosa</name>
    <dbReference type="NCBI Taxonomy" id="48254"/>
    <lineage>
        <taxon>Eukaryota</taxon>
        <taxon>Fungi</taxon>
        <taxon>Dikarya</taxon>
        <taxon>Ascomycota</taxon>
        <taxon>Saccharomycotina</taxon>
        <taxon>Saccharomycetes</taxon>
        <taxon>Saccharomycetales</taxon>
        <taxon>Saccharomycetaceae</taxon>
        <taxon>Torulaspora</taxon>
    </lineage>
</organism>
<protein>
    <recommendedName>
        <fullName evidence="4">Asp/Glu/hydantoin racemase</fullName>
    </recommendedName>
</protein>
<gene>
    <name evidence="2" type="ORF">HG537_0B00400</name>
</gene>
<dbReference type="OrthoDB" id="412018at2759"/>
<evidence type="ECO:0000313" key="3">
    <source>
        <dbReference type="Proteomes" id="UP000510647"/>
    </source>
</evidence>
<dbReference type="GO" id="GO:0047661">
    <property type="term" value="F:amino-acid racemase activity"/>
    <property type="evidence" value="ECO:0007669"/>
    <property type="project" value="InterPro"/>
</dbReference>
<keyword evidence="3" id="KW-1185">Reference proteome</keyword>
<dbReference type="InterPro" id="IPR015942">
    <property type="entry name" value="Asp/Glu/hydantoin_racemase"/>
</dbReference>
<dbReference type="PANTHER" id="PTHR28047:SF5">
    <property type="entry name" value="PROTEIN DCG1"/>
    <property type="match status" value="1"/>
</dbReference>
<reference evidence="2 3" key="1">
    <citation type="submission" date="2020-06" db="EMBL/GenBank/DDBJ databases">
        <title>The yeast mating-type switching endonuclease HO is a domesticated member of an unorthodox homing genetic element family.</title>
        <authorList>
            <person name="Coughlan A.Y."/>
            <person name="Lombardi L."/>
            <person name="Braun-Galleani S."/>
            <person name="Martos A.R."/>
            <person name="Galeote V."/>
            <person name="Bigey F."/>
            <person name="Dequin S."/>
            <person name="Byrne K.P."/>
            <person name="Wolfe K.H."/>
        </authorList>
    </citation>
    <scope>NUCLEOTIDE SEQUENCE [LARGE SCALE GENOMIC DNA]</scope>
    <source>
        <strain evidence="2 3">CBS2947</strain>
    </source>
</reference>
<dbReference type="Proteomes" id="UP000510647">
    <property type="component" value="Chromosome 2"/>
</dbReference>
<dbReference type="InterPro" id="IPR052186">
    <property type="entry name" value="Hydantoin_racemase-like"/>
</dbReference>
<proteinExistence type="inferred from homology"/>
<evidence type="ECO:0000256" key="1">
    <source>
        <dbReference type="ARBA" id="ARBA00038414"/>
    </source>
</evidence>
<dbReference type="EMBL" id="CP059268">
    <property type="protein sequence ID" value="QLQ78690.1"/>
    <property type="molecule type" value="Genomic_DNA"/>
</dbReference>
<accession>A0A7H9HN02</accession>
<dbReference type="Pfam" id="PF01177">
    <property type="entry name" value="Asp_Glu_race"/>
    <property type="match status" value="1"/>
</dbReference>
<name>A0A7H9HN02_9SACH</name>
<dbReference type="Gene3D" id="3.40.50.12500">
    <property type="match status" value="1"/>
</dbReference>
<sequence>MAWQLLVVNPNSSCSMTEAIAKRVAECDAFRVAKVHYMTGPSESPRQIDGVATSNASCEACLRVLTDPGSEFYYSRFDGVLVACFSDHPLVAALAALPQAPLVVGLLDACVSFAGLARKPFSIITSNAEWVEILDESVEREFLTGHLRSLWLGTVSSNLQVLELHDETNFQKIVDVIRAENVERLKSQYVILGCAGFSGLEHRLNKIFEPNGVVFLDPIVIGFQTLLSSLTILQAMR</sequence>
<evidence type="ECO:0008006" key="4">
    <source>
        <dbReference type="Google" id="ProtNLM"/>
    </source>
</evidence>
<dbReference type="PANTHER" id="PTHR28047">
    <property type="entry name" value="PROTEIN DCG1"/>
    <property type="match status" value="1"/>
</dbReference>
<dbReference type="InterPro" id="IPR053714">
    <property type="entry name" value="Iso_Racemase_Enz_sf"/>
</dbReference>
<comment type="similarity">
    <text evidence="1">Belongs to the HyuE racemase family.</text>
</comment>
<dbReference type="AlphaFoldDB" id="A0A7H9HN02"/>